<accession>A0AAE3J1M2</accession>
<dbReference type="Gene3D" id="3.30.420.380">
    <property type="match status" value="1"/>
</dbReference>
<feature type="region of interest" description="Disordered" evidence="1">
    <location>
        <begin position="572"/>
        <end position="607"/>
    </location>
</feature>
<dbReference type="AlphaFoldDB" id="A0AAE3J1M2"/>
<feature type="compositionally biased region" description="Basic and acidic residues" evidence="1">
    <location>
        <begin position="488"/>
        <end position="499"/>
    </location>
</feature>
<comment type="caution">
    <text evidence="2">The sequence shown here is derived from an EMBL/GenBank/DDBJ whole genome shotgun (WGS) entry which is preliminary data.</text>
</comment>
<name>A0AAE3J1M2_9RHOB</name>
<dbReference type="InterPro" id="IPR043129">
    <property type="entry name" value="ATPase_NBD"/>
</dbReference>
<feature type="compositionally biased region" description="Acidic residues" evidence="1">
    <location>
        <begin position="232"/>
        <end position="270"/>
    </location>
</feature>
<feature type="compositionally biased region" description="Basic and acidic residues" evidence="1">
    <location>
        <begin position="327"/>
        <end position="336"/>
    </location>
</feature>
<dbReference type="RefSeq" id="WP_263953752.1">
    <property type="nucleotide sequence ID" value="NZ_JAOYFC010000002.1"/>
</dbReference>
<dbReference type="EMBL" id="JAOYFC010000002">
    <property type="protein sequence ID" value="MCV6824903.1"/>
    <property type="molecule type" value="Genomic_DNA"/>
</dbReference>
<dbReference type="SUPFAM" id="SSF53067">
    <property type="entry name" value="Actin-like ATPase domain"/>
    <property type="match status" value="1"/>
</dbReference>
<reference evidence="2" key="1">
    <citation type="submission" date="2022-10" db="EMBL/GenBank/DDBJ databases">
        <authorList>
            <person name="Yue Y."/>
        </authorList>
    </citation>
    <scope>NUCLEOTIDE SEQUENCE</scope>
    <source>
        <strain evidence="2">Z654</strain>
    </source>
</reference>
<keyword evidence="3" id="KW-1185">Reference proteome</keyword>
<dbReference type="Proteomes" id="UP001208041">
    <property type="component" value="Unassembled WGS sequence"/>
</dbReference>
<organism evidence="2 3">
    <name type="scientific">Halocynthiibacter halioticoli</name>
    <dbReference type="NCBI Taxonomy" id="2986804"/>
    <lineage>
        <taxon>Bacteria</taxon>
        <taxon>Pseudomonadati</taxon>
        <taxon>Pseudomonadota</taxon>
        <taxon>Alphaproteobacteria</taxon>
        <taxon>Rhodobacterales</taxon>
        <taxon>Paracoccaceae</taxon>
        <taxon>Halocynthiibacter</taxon>
    </lineage>
</organism>
<protein>
    <submittedName>
        <fullName evidence="2">Uncharacterized protein</fullName>
    </submittedName>
</protein>
<gene>
    <name evidence="2" type="ORF">OH136_10080</name>
</gene>
<sequence length="938" mass="99516">MKSSFALLFSLDGIRLLSRASGGWRSVGETDFESGDLKDALAYLRDKARRLSANGVTTKLVIPNAQILYTSVTAPGPDDASRAEQIRSSLEGMTPYPVDELTFDWRENGDLVQVAAVANETLEEAEAFACDHRFNPLSFVAIPEEGTYEGEPFFGASKYSETILDDGDIVEPDSEAIKILDKGTEQNFWADVDETEEPLLVDPDTDEMVVEDAADDDESTLDEAPASAEAQDQPEDEAPLESEEVSTFDELEDTQPEDLIDEVADEEEEERPSTNLTKAEIDLEQFISERGKSSNAAPEVVVPPLPPEFANAKGTTALPDDLAEVAAKQDEAKDSPFKSVRNNAPSLGPAQRPTELGAPPKELRHIIEDTQKPSEPEKPEGKEPKKSSEDSSGKKFATLASAVHFGKKWQAQEDAPAPDTEAETSSSNEDIGAKSLDDADLEPPVSVLKPTIVVSETGTHTESESEAVGGTDTALPDTAALAQSLGGHADEQEITEHEAQSANSEPNKKRPPALLWGLVAASALIAAGALWLNRGDEIAASDTAPEGLSEFNQDLTPPTDTVALELDGATVATEGETRPTVESQVAQPATETADTDTAPLAPETESTSVADIEVATEEPTLAQPLSLSEAQEAYASSGIWQRAVNDIQLPANNSFDSFYEPSLDPEFTALDAVALPSPLETDDLPLPPLPSPAPAGTTFVLDENGLVTPSSEGTINPDGILVISGPPSKRAAVRPADAPQSVVAETAQPDLPRRRPPSRPSDLAELFEKSQYGGRTLSQLAALKPVARPESEQIAAAIASASTAVSTSPLAVATSPAPLSRPKDFAALVEKAKADPANIAQKQRVAVQTKSAPVIPTRANVAKAATQKKAINTRKVALIGVFGTTSKRTALVRLPTGKYVNVEIGDRVDGGKVAAIGADELRYVKGGRNIILRMPPRG</sequence>
<feature type="region of interest" description="Disordered" evidence="1">
    <location>
        <begin position="213"/>
        <end position="511"/>
    </location>
</feature>
<feature type="compositionally biased region" description="Low complexity" evidence="1">
    <location>
        <begin position="471"/>
        <end position="482"/>
    </location>
</feature>
<feature type="region of interest" description="Disordered" evidence="1">
    <location>
        <begin position="729"/>
        <end position="761"/>
    </location>
</feature>
<feature type="compositionally biased region" description="Low complexity" evidence="1">
    <location>
        <begin position="586"/>
        <end position="604"/>
    </location>
</feature>
<evidence type="ECO:0000313" key="3">
    <source>
        <dbReference type="Proteomes" id="UP001208041"/>
    </source>
</evidence>
<evidence type="ECO:0000313" key="2">
    <source>
        <dbReference type="EMBL" id="MCV6824903.1"/>
    </source>
</evidence>
<proteinExistence type="predicted"/>
<evidence type="ECO:0000256" key="1">
    <source>
        <dbReference type="SAM" id="MobiDB-lite"/>
    </source>
</evidence>
<feature type="compositionally biased region" description="Basic and acidic residues" evidence="1">
    <location>
        <begin position="361"/>
        <end position="393"/>
    </location>
</feature>